<keyword evidence="2" id="KW-1185">Reference proteome</keyword>
<dbReference type="EMBL" id="CM037160">
    <property type="protein sequence ID" value="KAH7840053.1"/>
    <property type="molecule type" value="Genomic_DNA"/>
</dbReference>
<comment type="caution">
    <text evidence="1">The sequence shown here is derived from an EMBL/GenBank/DDBJ whole genome shotgun (WGS) entry which is preliminary data.</text>
</comment>
<sequence length="944" mass="103596">METGGPPAVVVKKVPLTPKAIIHKMFGEKACYKVEEVHEPTHNGCPGLALPQKGPSLYRCCLQLPEFSVVSETFKRKKDAEQSAAEMALEKLGINPAADPAAQDPWDALVGRLSYLFSNEFLSSLHPLSCHFRAALQRVGHLSCLVPISVLAVYDAKLSSLCKTINPKVESDPLLIMPLVLKAAQRSGSVSTHEDQLSLRRKNPYPPEIMQTLVNQQSSLAGSIWISAILIPCSVEKTAISLMLKIALNDYYPDVIAQKLGLSDASTVLVSRTVGKASSEMRLYFCAPKSCLGDLSSGLLDSTESVYPKGSLNKRGSYLSGQLVYGDAILASIGYKWKSSDLVYEDVSLRTYYRLLLSKTPCGLYKLSRDAVLAAELPGAFTSRTNWRGSFPRDLLCTFCRQHRLSEPVFSIVSNPLESLTEFPGSQKKLKVTESGNQVINKGANDSSGSVPIGSRETFSCEVKIFSRCQDLIIECSPKQSFKKQNDAFQNASLRVLSWLNKYFKKLDMDLEELTSCGDILDIQFDSQLFIKEFSLAVSVYTHWQSIGVQAEDRVLDPACVNQLGDTVGSIDIKGPDSGVSPSNGSLVSVVYSICLVTGGEHGKELIESTEDFEFEIGSGSVISCLESVVTQMSVGQSARFYMKSPPQDLILASARDSSLILPVLTPGGCSLECTITLLQVTEPLEDRMEQALFSPPLSKQRVDYAVQHIKESCASSLVDFGCGSGSLLESLLECPTSLEKIVGVDLSQKSLARAAKILHSKLSTNSNATASSTVVKSVLLYDGSITIFDSRLYGFDIGTCLEVIEHMEEDQAHLFGDIVLSNFCPRILIVSTPNYEYNVILQGSTPQILEEDPDDNNHSQSCKFRNHDHKFEWTREQFGRWASDLAARHNYSVEFSGVGGAADKEPGFASQIALFRRVDECPKNVDVTLKYSVIWEWNSTSQF</sequence>
<protein>
    <submittedName>
        <fullName evidence="1">Uncharacterized protein</fullName>
    </submittedName>
</protein>
<dbReference type="Proteomes" id="UP000828048">
    <property type="component" value="Chromosome 10"/>
</dbReference>
<evidence type="ECO:0000313" key="1">
    <source>
        <dbReference type="EMBL" id="KAH7840053.1"/>
    </source>
</evidence>
<gene>
    <name evidence="1" type="ORF">Vadar_012061</name>
</gene>
<proteinExistence type="predicted"/>
<reference evidence="1 2" key="1">
    <citation type="journal article" date="2021" name="Hortic Res">
        <title>High-quality reference genome and annotation aids understanding of berry development for evergreen blueberry (Vaccinium darrowii).</title>
        <authorList>
            <person name="Yu J."/>
            <person name="Hulse-Kemp A.M."/>
            <person name="Babiker E."/>
            <person name="Staton M."/>
        </authorList>
    </citation>
    <scope>NUCLEOTIDE SEQUENCE [LARGE SCALE GENOMIC DNA]</scope>
    <source>
        <strain evidence="2">cv. NJ 8807/NJ 8810</strain>
        <tissue evidence="1">Young leaf</tissue>
    </source>
</reference>
<evidence type="ECO:0000313" key="2">
    <source>
        <dbReference type="Proteomes" id="UP000828048"/>
    </source>
</evidence>
<accession>A0ACB7XGX4</accession>
<name>A0ACB7XGX4_9ERIC</name>
<organism evidence="1 2">
    <name type="scientific">Vaccinium darrowii</name>
    <dbReference type="NCBI Taxonomy" id="229202"/>
    <lineage>
        <taxon>Eukaryota</taxon>
        <taxon>Viridiplantae</taxon>
        <taxon>Streptophyta</taxon>
        <taxon>Embryophyta</taxon>
        <taxon>Tracheophyta</taxon>
        <taxon>Spermatophyta</taxon>
        <taxon>Magnoliopsida</taxon>
        <taxon>eudicotyledons</taxon>
        <taxon>Gunneridae</taxon>
        <taxon>Pentapetalae</taxon>
        <taxon>asterids</taxon>
        <taxon>Ericales</taxon>
        <taxon>Ericaceae</taxon>
        <taxon>Vaccinioideae</taxon>
        <taxon>Vaccinieae</taxon>
        <taxon>Vaccinium</taxon>
    </lineage>
</organism>